<sequence>WLISTSSSYVEAFEIEHLISAVQRILYTSRVNGVWIPFGSSSCSLKKHRSLTLGIKRQLFQLKCTDILSDVPISPTMVLSLREELMELHTS</sequence>
<feature type="non-terminal residue" evidence="1">
    <location>
        <position position="1"/>
    </location>
</feature>
<organism evidence="1 2">
    <name type="scientific">Caligus rogercresseyi</name>
    <name type="common">Sea louse</name>
    <dbReference type="NCBI Taxonomy" id="217165"/>
    <lineage>
        <taxon>Eukaryota</taxon>
        <taxon>Metazoa</taxon>
        <taxon>Ecdysozoa</taxon>
        <taxon>Arthropoda</taxon>
        <taxon>Crustacea</taxon>
        <taxon>Multicrustacea</taxon>
        <taxon>Hexanauplia</taxon>
        <taxon>Copepoda</taxon>
        <taxon>Siphonostomatoida</taxon>
        <taxon>Caligidae</taxon>
        <taxon>Caligus</taxon>
    </lineage>
</organism>
<reference evidence="2" key="1">
    <citation type="submission" date="2021-01" db="EMBL/GenBank/DDBJ databases">
        <title>Caligus Genome Assembly.</title>
        <authorList>
            <person name="Gallardo-Escarate C."/>
        </authorList>
    </citation>
    <scope>NUCLEOTIDE SEQUENCE [LARGE SCALE GENOMIC DNA]</scope>
</reference>
<evidence type="ECO:0000313" key="2">
    <source>
        <dbReference type="Proteomes" id="UP000595437"/>
    </source>
</evidence>
<evidence type="ECO:0000313" key="1">
    <source>
        <dbReference type="EMBL" id="QQP37690.1"/>
    </source>
</evidence>
<dbReference type="Proteomes" id="UP000595437">
    <property type="component" value="Chromosome 12"/>
</dbReference>
<dbReference type="EMBL" id="CP045901">
    <property type="protein sequence ID" value="QQP37690.1"/>
    <property type="molecule type" value="Genomic_DNA"/>
</dbReference>
<accession>A0A7T8JXP2</accession>
<gene>
    <name evidence="1" type="ORF">FKW44_018060</name>
</gene>
<keyword evidence="2" id="KW-1185">Reference proteome</keyword>
<name>A0A7T8JXP2_CALRO</name>
<dbReference type="AlphaFoldDB" id="A0A7T8JXP2"/>
<protein>
    <submittedName>
        <fullName evidence="1">Uncharacterized protein</fullName>
    </submittedName>
</protein>
<proteinExistence type="predicted"/>